<gene>
    <name evidence="2" type="ORF">KFE25_001681</name>
</gene>
<proteinExistence type="predicted"/>
<evidence type="ECO:0000313" key="2">
    <source>
        <dbReference type="EMBL" id="KAG8462908.1"/>
    </source>
</evidence>
<dbReference type="Proteomes" id="UP000751190">
    <property type="component" value="Unassembled WGS sequence"/>
</dbReference>
<dbReference type="AlphaFoldDB" id="A0A8J6CCW2"/>
<feature type="signal peptide" evidence="1">
    <location>
        <begin position="1"/>
        <end position="23"/>
    </location>
</feature>
<accession>A0A8J6CCW2</accession>
<reference evidence="2" key="1">
    <citation type="submission" date="2021-05" db="EMBL/GenBank/DDBJ databases">
        <title>The genome of the haptophyte Pavlova lutheri (Diacronema luteri, Pavlovales) - a model for lipid biosynthesis in eukaryotic algae.</title>
        <authorList>
            <person name="Hulatt C.J."/>
            <person name="Posewitz M.C."/>
        </authorList>
    </citation>
    <scope>NUCLEOTIDE SEQUENCE</scope>
    <source>
        <strain evidence="2">NIVA-4/92</strain>
    </source>
</reference>
<evidence type="ECO:0000313" key="3">
    <source>
        <dbReference type="Proteomes" id="UP000751190"/>
    </source>
</evidence>
<evidence type="ECO:0008006" key="4">
    <source>
        <dbReference type="Google" id="ProtNLM"/>
    </source>
</evidence>
<comment type="caution">
    <text evidence="2">The sequence shown here is derived from an EMBL/GenBank/DDBJ whole genome shotgun (WGS) entry which is preliminary data.</text>
</comment>
<dbReference type="OrthoDB" id="10690621at2759"/>
<dbReference type="EMBL" id="JAGTXO010000018">
    <property type="protein sequence ID" value="KAG8462908.1"/>
    <property type="molecule type" value="Genomic_DNA"/>
</dbReference>
<evidence type="ECO:0000256" key="1">
    <source>
        <dbReference type="SAM" id="SignalP"/>
    </source>
</evidence>
<name>A0A8J6CCW2_DIALT</name>
<protein>
    <recommendedName>
        <fullName evidence="4">Protein xylosyltransferase</fullName>
    </recommendedName>
</protein>
<sequence length="800" mass="87513">MRVAAARWLALGAALLCAGVAHAKLVGELLPCRANWFVHDVGAPKLAPCAPRAATVLKHHAVSDWVAGEQPAPKRVFGSAAPTPLPVVAVMTHREFVLGCHSFEALWSHRMPTYLVFNADFARAWRLAELVRSKATAQTQLLVLRRLPGELLARSVVLSLLQAQEAGDPEFVFFTHCDIHQLPTWQPRGLSSYVDAVEQLVGDFRREKELRAAGRTAVRFDGPYGHTSPDFWRGNATCAALSGRERSQMPVYAMNAVMVESVSTREHLVGSIVHGVDVGGYVATGGLNESRHARVATPAADDGAGGGGRPWLSDAGTWLEDHALMYDLSLYRAMHATFALADAGDVLFHNEYFQPELLCRMGWTALRDNEVYLHYSSRLEDDARFAAAHQQLARKGKTRVMLAKDGIPVYDGVYERVDLEWLRAFQLELVYARMSPMARVREHVAGSAVFGSRHFLEWGNNVFPLFARASMLPNAILDAPSRKRTVGDLVDVGVGALFAVAGYERTRAKAPADGRRPAVRAAEAARAMDAGHLTLRRVSYPLARFFHVTYADLSNETVREAPLPRRPCGCLYAVAPYTLGNDVGSCTLFLDLETSDRRRIGVWASNFVRYSGCADGSRAPPVLRLPLDARVRAVGSPFLATPGRSVPASAVLRAFGELCARRGLPMAASVAALRVGGPWWRALLPSALARAAGVYEDSAAWPDLGPFLPEGNQTWYAHMRTMPPLTVSGSLDVDMFGYTQGVRPVALRTLCRRIVVRYTWRDKIMPHLCSSQARAPEAAGPGQAICCSMTPCTPSDAFRM</sequence>
<keyword evidence="3" id="KW-1185">Reference proteome</keyword>
<dbReference type="OMA" id="YSGADEC"/>
<organism evidence="2 3">
    <name type="scientific">Diacronema lutheri</name>
    <name type="common">Unicellular marine alga</name>
    <name type="synonym">Monochrysis lutheri</name>
    <dbReference type="NCBI Taxonomy" id="2081491"/>
    <lineage>
        <taxon>Eukaryota</taxon>
        <taxon>Haptista</taxon>
        <taxon>Haptophyta</taxon>
        <taxon>Pavlovophyceae</taxon>
        <taxon>Pavlovales</taxon>
        <taxon>Pavlovaceae</taxon>
        <taxon>Diacronema</taxon>
    </lineage>
</organism>
<feature type="chain" id="PRO_5035264572" description="Protein xylosyltransferase" evidence="1">
    <location>
        <begin position="24"/>
        <end position="800"/>
    </location>
</feature>
<keyword evidence="1" id="KW-0732">Signal</keyword>